<dbReference type="AlphaFoldDB" id="A0A2N0WF98"/>
<keyword evidence="2" id="KW-0238">DNA-binding</keyword>
<proteinExistence type="predicted"/>
<dbReference type="InterPro" id="IPR009057">
    <property type="entry name" value="Homeodomain-like_sf"/>
</dbReference>
<dbReference type="PANTHER" id="PTHR46796">
    <property type="entry name" value="HTH-TYPE TRANSCRIPTIONAL ACTIVATOR RHAS-RELATED"/>
    <property type="match status" value="1"/>
</dbReference>
<reference evidence="5 6" key="1">
    <citation type="submission" date="2017-12" db="EMBL/GenBank/DDBJ databases">
        <title>Draft Genome sequences of multiple microbial strains isolated from spacecraft associated surfaces.</title>
        <authorList>
            <person name="Seuylemezian A."/>
            <person name="Vaishampayan P."/>
            <person name="Venkateswaran K."/>
        </authorList>
    </citation>
    <scope>NUCLEOTIDE SEQUENCE [LARGE SCALE GENOMIC DNA]</scope>
    <source>
        <strain evidence="5 6">2P01AA</strain>
    </source>
</reference>
<keyword evidence="3" id="KW-0804">Transcription</keyword>
<protein>
    <submittedName>
        <fullName evidence="5">AraC family transcriptional regulator</fullName>
    </submittedName>
</protein>
<name>A0A2N0WF98_9GAMM</name>
<dbReference type="InterPro" id="IPR050204">
    <property type="entry name" value="AraC_XylS_family_regulators"/>
</dbReference>
<sequence>MHATFKLDHLHYLDEFLLFQSNDYQTIKDQISHYLCPHRFDVETQEPLNTRLNGFSFGNGALYDLKYSAPVVICIDDSSSFYLFRITLEGQCQVGAANQQLLQSVGIMSVTHPHTRQQIVTNQHCRNIILKLSKQEIETQLFKMLGHTSQAPAWFDSGLSCTAEGISSIVETLNYLCHAYYNIQNWSFISASFTQYLIELILLKIPNNYSEQLNAQRQQLVPGYIKKAQQYIQDNLHQAISLATLSQYCEVSIRSLQKGFSQYLQQTPVEYIREQRLERVHSALQQAVEHQTVTDILLDHGIQSFGHFSTLYKKRFGCLPSHTLKMNPVQLGETLS</sequence>
<dbReference type="PROSITE" id="PS00041">
    <property type="entry name" value="HTH_ARAC_FAMILY_1"/>
    <property type="match status" value="1"/>
</dbReference>
<evidence type="ECO:0000256" key="1">
    <source>
        <dbReference type="ARBA" id="ARBA00023015"/>
    </source>
</evidence>
<gene>
    <name evidence="5" type="ORF">CW311_07895</name>
</gene>
<dbReference type="GO" id="GO:0003700">
    <property type="term" value="F:DNA-binding transcription factor activity"/>
    <property type="evidence" value="ECO:0007669"/>
    <property type="project" value="InterPro"/>
</dbReference>
<keyword evidence="1" id="KW-0805">Transcription regulation</keyword>
<comment type="caution">
    <text evidence="5">The sequence shown here is derived from an EMBL/GenBank/DDBJ whole genome shotgun (WGS) entry which is preliminary data.</text>
</comment>
<dbReference type="InterPro" id="IPR018062">
    <property type="entry name" value="HTH_AraC-typ_CS"/>
</dbReference>
<dbReference type="Gene3D" id="1.10.10.60">
    <property type="entry name" value="Homeodomain-like"/>
    <property type="match status" value="1"/>
</dbReference>
<accession>A0A2N0WF98</accession>
<dbReference type="InterPro" id="IPR018060">
    <property type="entry name" value="HTH_AraC"/>
</dbReference>
<dbReference type="SUPFAM" id="SSF46689">
    <property type="entry name" value="Homeodomain-like"/>
    <property type="match status" value="1"/>
</dbReference>
<dbReference type="InterPro" id="IPR035418">
    <property type="entry name" value="AraC-bd_2"/>
</dbReference>
<dbReference type="GO" id="GO:0043565">
    <property type="term" value="F:sequence-specific DNA binding"/>
    <property type="evidence" value="ECO:0007669"/>
    <property type="project" value="InterPro"/>
</dbReference>
<evidence type="ECO:0000259" key="4">
    <source>
        <dbReference type="PROSITE" id="PS01124"/>
    </source>
</evidence>
<dbReference type="Proteomes" id="UP000233553">
    <property type="component" value="Unassembled WGS sequence"/>
</dbReference>
<feature type="domain" description="HTH araC/xylS-type" evidence="4">
    <location>
        <begin position="226"/>
        <end position="326"/>
    </location>
</feature>
<dbReference type="PROSITE" id="PS01124">
    <property type="entry name" value="HTH_ARAC_FAMILY_2"/>
    <property type="match status" value="1"/>
</dbReference>
<evidence type="ECO:0000313" key="5">
    <source>
        <dbReference type="EMBL" id="PKF33763.1"/>
    </source>
</evidence>
<dbReference type="Pfam" id="PF14525">
    <property type="entry name" value="AraC_binding_2"/>
    <property type="match status" value="1"/>
</dbReference>
<organism evidence="5 6">
    <name type="scientific">Acinetobacter proteolyticus</name>
    <dbReference type="NCBI Taxonomy" id="1776741"/>
    <lineage>
        <taxon>Bacteria</taxon>
        <taxon>Pseudomonadati</taxon>
        <taxon>Pseudomonadota</taxon>
        <taxon>Gammaproteobacteria</taxon>
        <taxon>Moraxellales</taxon>
        <taxon>Moraxellaceae</taxon>
        <taxon>Acinetobacter</taxon>
    </lineage>
</organism>
<evidence type="ECO:0000256" key="3">
    <source>
        <dbReference type="ARBA" id="ARBA00023163"/>
    </source>
</evidence>
<evidence type="ECO:0000256" key="2">
    <source>
        <dbReference type="ARBA" id="ARBA00023125"/>
    </source>
</evidence>
<dbReference type="Pfam" id="PF12833">
    <property type="entry name" value="HTH_18"/>
    <property type="match status" value="1"/>
</dbReference>
<evidence type="ECO:0000313" key="6">
    <source>
        <dbReference type="Proteomes" id="UP000233553"/>
    </source>
</evidence>
<dbReference type="EMBL" id="PISJ01000012">
    <property type="protein sequence ID" value="PKF33763.1"/>
    <property type="molecule type" value="Genomic_DNA"/>
</dbReference>
<dbReference type="SMART" id="SM00342">
    <property type="entry name" value="HTH_ARAC"/>
    <property type="match status" value="1"/>
</dbReference>
<dbReference type="RefSeq" id="WP_101236171.1">
    <property type="nucleotide sequence ID" value="NZ_PISJ01000012.1"/>
</dbReference>